<dbReference type="PROSITE" id="PS51543">
    <property type="entry name" value="FYRC"/>
    <property type="match status" value="1"/>
</dbReference>
<dbReference type="Proteomes" id="UP000009022">
    <property type="component" value="Unassembled WGS sequence"/>
</dbReference>
<dbReference type="CTD" id="6749647"/>
<dbReference type="GO" id="GO:0051726">
    <property type="term" value="P:regulation of cell cycle"/>
    <property type="evidence" value="ECO:0000318"/>
    <property type="project" value="GO_Central"/>
</dbReference>
<dbReference type="AlphaFoldDB" id="B3RIG7"/>
<dbReference type="FunCoup" id="B3RIG7">
    <property type="interactions" value="1150"/>
</dbReference>
<dbReference type="InterPro" id="IPR003888">
    <property type="entry name" value="FYrich_N"/>
</dbReference>
<dbReference type="InParanoid" id="B3RIG7"/>
<dbReference type="OMA" id="YYNDYHK"/>
<dbReference type="RefSeq" id="XP_002108433.1">
    <property type="nucleotide sequence ID" value="XM_002108397.1"/>
</dbReference>
<dbReference type="PhylomeDB" id="B3RIG7"/>
<dbReference type="GeneID" id="6749647"/>
<dbReference type="SMART" id="SM00541">
    <property type="entry name" value="FYRN"/>
    <property type="match status" value="1"/>
</dbReference>
<dbReference type="GO" id="GO:0005634">
    <property type="term" value="C:nucleus"/>
    <property type="evidence" value="ECO:0000318"/>
    <property type="project" value="GO_Central"/>
</dbReference>
<dbReference type="Pfam" id="PF05965">
    <property type="entry name" value="FYRC"/>
    <property type="match status" value="1"/>
</dbReference>
<protein>
    <recommendedName>
        <fullName evidence="6">Transforming growth factor beta regulator 1</fullName>
    </recommendedName>
</protein>
<dbReference type="Pfam" id="PF05964">
    <property type="entry name" value="FYRN"/>
    <property type="match status" value="1"/>
</dbReference>
<name>B3RIG7_TRIAD</name>
<evidence type="ECO:0000256" key="2">
    <source>
        <dbReference type="ARBA" id="ARBA00023242"/>
    </source>
</evidence>
<comment type="subcellular location">
    <subcellularLocation>
        <location evidence="1">Nucleus</location>
    </subcellularLocation>
</comment>
<dbReference type="PROSITE" id="PS51542">
    <property type="entry name" value="FYRN"/>
    <property type="match status" value="1"/>
</dbReference>
<evidence type="ECO:0000313" key="4">
    <source>
        <dbReference type="EMBL" id="EDV29231.1"/>
    </source>
</evidence>
<dbReference type="PANTHER" id="PTHR22715:SF0">
    <property type="entry name" value="TRANSFORMING GROWTH FACTOR BETA REGULATOR 1"/>
    <property type="match status" value="1"/>
</dbReference>
<dbReference type="STRING" id="10228.B3RIG7"/>
<feature type="compositionally biased region" description="Polar residues" evidence="3">
    <location>
        <begin position="315"/>
        <end position="341"/>
    </location>
</feature>
<proteinExistence type="predicted"/>
<dbReference type="HOGENOM" id="CLU_037126_0_0_1"/>
<dbReference type="InterPro" id="IPR040092">
    <property type="entry name" value="TBRG1"/>
</dbReference>
<evidence type="ECO:0000256" key="1">
    <source>
        <dbReference type="ARBA" id="ARBA00004123"/>
    </source>
</evidence>
<dbReference type="eggNOG" id="KOG4443">
    <property type="taxonomic scope" value="Eukaryota"/>
</dbReference>
<keyword evidence="5" id="KW-1185">Reference proteome</keyword>
<dbReference type="Gene3D" id="3.30.160.360">
    <property type="match status" value="1"/>
</dbReference>
<dbReference type="KEGG" id="tad:TRIADDRAFT_51312"/>
<dbReference type="InterPro" id="IPR003889">
    <property type="entry name" value="FYrich_C"/>
</dbReference>
<feature type="compositionally biased region" description="Basic and acidic residues" evidence="3">
    <location>
        <begin position="287"/>
        <end position="304"/>
    </location>
</feature>
<evidence type="ECO:0000313" key="5">
    <source>
        <dbReference type="Proteomes" id="UP000009022"/>
    </source>
</evidence>
<gene>
    <name evidence="4" type="ORF">TRIADDRAFT_51312</name>
</gene>
<accession>B3RIG7</accession>
<evidence type="ECO:0008006" key="6">
    <source>
        <dbReference type="Google" id="ProtNLM"/>
    </source>
</evidence>
<sequence>MADEIDRLREKLIAGRVERKYLLKRLFQLIVSRLDQSDSMSAANLPFNVNTTTHLPDDFVTPYMARVFLGTEISKSTLPIPPAKSKGKRKIKKLTLEDINNVLMKGAKTKAKKSKSTVKVPIDPIELDASGKPVIPIVINELRVHSLGKIVHDKDSYHSESFIYPVGYCSSRSYPSTTAPAENINYMSTISEGNTEPKFEISLADAADVIFQASSPDKCVAKLNKVILEEIQKFPDKEISFIPLSGPEFFGISIPVIQNLIQNCPGAKKCTRYNWIRFEVKKKLPIPSKEDQRENNEKPVKVEDQQTVAGEPSHNESNVENSELQQATSSPLNNTTKQVDQSSDESDNDQLMIELDTS</sequence>
<dbReference type="PANTHER" id="PTHR22715">
    <property type="entry name" value="TRANSFORMING GROWTH FACTOR BETA REGULATED GENE 1"/>
    <property type="match status" value="1"/>
</dbReference>
<dbReference type="SMART" id="SM00542">
    <property type="entry name" value="FYRC"/>
    <property type="match status" value="1"/>
</dbReference>
<dbReference type="OrthoDB" id="285793at2759"/>
<reference evidence="4 5" key="1">
    <citation type="journal article" date="2008" name="Nature">
        <title>The Trichoplax genome and the nature of placozoans.</title>
        <authorList>
            <person name="Srivastava M."/>
            <person name="Begovic E."/>
            <person name="Chapman J."/>
            <person name="Putnam N.H."/>
            <person name="Hellsten U."/>
            <person name="Kawashima T."/>
            <person name="Kuo A."/>
            <person name="Mitros T."/>
            <person name="Salamov A."/>
            <person name="Carpenter M.L."/>
            <person name="Signorovitch A.Y."/>
            <person name="Moreno M.A."/>
            <person name="Kamm K."/>
            <person name="Grimwood J."/>
            <person name="Schmutz J."/>
            <person name="Shapiro H."/>
            <person name="Grigoriev I.V."/>
            <person name="Buss L.W."/>
            <person name="Schierwater B."/>
            <person name="Dellaporta S.L."/>
            <person name="Rokhsar D.S."/>
        </authorList>
    </citation>
    <scope>NUCLEOTIDE SEQUENCE [LARGE SCALE GENOMIC DNA]</scope>
    <source>
        <strain evidence="4 5">Grell-BS-1999</strain>
    </source>
</reference>
<feature type="region of interest" description="Disordered" evidence="3">
    <location>
        <begin position="287"/>
        <end position="358"/>
    </location>
</feature>
<evidence type="ECO:0000256" key="3">
    <source>
        <dbReference type="SAM" id="MobiDB-lite"/>
    </source>
</evidence>
<keyword evidence="2" id="KW-0539">Nucleus</keyword>
<organism evidence="4 5">
    <name type="scientific">Trichoplax adhaerens</name>
    <name type="common">Trichoplax reptans</name>
    <dbReference type="NCBI Taxonomy" id="10228"/>
    <lineage>
        <taxon>Eukaryota</taxon>
        <taxon>Metazoa</taxon>
        <taxon>Placozoa</taxon>
        <taxon>Uniplacotomia</taxon>
        <taxon>Trichoplacea</taxon>
        <taxon>Trichoplacidae</taxon>
        <taxon>Trichoplax</taxon>
    </lineage>
</organism>
<dbReference type="EMBL" id="DS985241">
    <property type="protein sequence ID" value="EDV29231.1"/>
    <property type="molecule type" value="Genomic_DNA"/>
</dbReference>